<feature type="domain" description="Glycosyltransferase RgtA/B/C/D-like" evidence="2">
    <location>
        <begin position="69"/>
        <end position="188"/>
    </location>
</feature>
<feature type="transmembrane region" description="Helical" evidence="1">
    <location>
        <begin position="311"/>
        <end position="335"/>
    </location>
</feature>
<feature type="transmembrane region" description="Helical" evidence="1">
    <location>
        <begin position="62"/>
        <end position="81"/>
    </location>
</feature>
<reference evidence="4" key="1">
    <citation type="submission" date="2016-10" db="EMBL/GenBank/DDBJ databases">
        <authorList>
            <person name="Varghese N."/>
            <person name="Submissions S."/>
        </authorList>
    </citation>
    <scope>NUCLEOTIDE SEQUENCE [LARGE SCALE GENOMIC DNA]</scope>
    <source>
        <strain evidence="4">CGMCC 1.10119</strain>
    </source>
</reference>
<evidence type="ECO:0000313" key="4">
    <source>
        <dbReference type="Proteomes" id="UP000199451"/>
    </source>
</evidence>
<evidence type="ECO:0000259" key="2">
    <source>
        <dbReference type="Pfam" id="PF13231"/>
    </source>
</evidence>
<dbReference type="Proteomes" id="UP000199451">
    <property type="component" value="Unassembled WGS sequence"/>
</dbReference>
<feature type="transmembrane region" description="Helical" evidence="1">
    <location>
        <begin position="237"/>
        <end position="257"/>
    </location>
</feature>
<feature type="transmembrane region" description="Helical" evidence="1">
    <location>
        <begin position="418"/>
        <end position="443"/>
    </location>
</feature>
<dbReference type="AlphaFoldDB" id="A0A1G9XTJ2"/>
<feature type="transmembrane region" description="Helical" evidence="1">
    <location>
        <begin position="372"/>
        <end position="393"/>
    </location>
</feature>
<dbReference type="RefSeq" id="WP_089698866.1">
    <property type="nucleotide sequence ID" value="NZ_FNHL01000004.1"/>
</dbReference>
<keyword evidence="4" id="KW-1185">Reference proteome</keyword>
<feature type="transmembrane region" description="Helical" evidence="1">
    <location>
        <begin position="21"/>
        <end position="42"/>
    </location>
</feature>
<evidence type="ECO:0000313" key="3">
    <source>
        <dbReference type="EMBL" id="SDN00142.1"/>
    </source>
</evidence>
<sequence>MVSLRPVRRWLDRVGASPGRALVALTLVALTLRLVGLGMRSFHWDEARVGYWTLRYLETGTFAYRPIIHGPFLPIVNRHVFALLGASDATARLVVALLGGVLPLAAWLFRDYLDDAEVVALGGFLAFNPLLLYFSRFMRADVPLAVFATFALGFTVRALASGRRRHLLAAGVALGLALTTKENVLVYLACWGGALGVAYGLRVLPRYRSDSQASTVRTLGTVGRDAATAAGDALRPLLAAVVPALLLTLLVVVYFYAPRGAAGEPSLSAALSTPTLLPALVEQATLGSVETFRAGIWASPEVREHPYLPFLAHYAGVLAIGGAVLYTLAALGTAVTLRVRERAPRPLVVFAAAWGFVSVLGYPIAADIMAPWLAVHAAVPLAIPAAVGLVAVARWTRGRLAFDGTDGTSERNAARDRALAAGVVLALLVLSAQTGVVVLATSYTSPTPRVNLLAQGAQSGDDLDPLVADLEAAAGTEPAVLYYGERFYLPNETVADEPPGPDDRWLGWWLGRLPLSWYVERADLSTAYAPDAAALSDRADDGPLPPVVVADVAVADDVAPAVSGYERTRYDLYLYGGTVVVFTDESRLKSPERAAVSGRVTAQSLRRC</sequence>
<feature type="transmembrane region" description="Helical" evidence="1">
    <location>
        <begin position="142"/>
        <end position="160"/>
    </location>
</feature>
<feature type="transmembrane region" description="Helical" evidence="1">
    <location>
        <begin position="93"/>
        <end position="110"/>
    </location>
</feature>
<dbReference type="PANTHER" id="PTHR41710:SF2">
    <property type="entry name" value="GLYCOSYL TRANSFERASE FAMILY 39_83 DOMAIN-CONTAINING PROTEIN"/>
    <property type="match status" value="1"/>
</dbReference>
<dbReference type="InterPro" id="IPR019962">
    <property type="entry name" value="CHP03663"/>
</dbReference>
<feature type="transmembrane region" description="Helical" evidence="1">
    <location>
        <begin position="116"/>
        <end position="135"/>
    </location>
</feature>
<organism evidence="3 4">
    <name type="scientific">Halogranum gelatinilyticum</name>
    <dbReference type="NCBI Taxonomy" id="660521"/>
    <lineage>
        <taxon>Archaea</taxon>
        <taxon>Methanobacteriati</taxon>
        <taxon>Methanobacteriota</taxon>
        <taxon>Stenosarchaea group</taxon>
        <taxon>Halobacteria</taxon>
        <taxon>Halobacteriales</taxon>
        <taxon>Haloferacaceae</taxon>
    </lineage>
</organism>
<evidence type="ECO:0000256" key="1">
    <source>
        <dbReference type="SAM" id="Phobius"/>
    </source>
</evidence>
<keyword evidence="1" id="KW-1133">Transmembrane helix</keyword>
<keyword evidence="1" id="KW-0472">Membrane</keyword>
<dbReference type="STRING" id="660521.SAMN04487949_3124"/>
<feature type="transmembrane region" description="Helical" evidence="1">
    <location>
        <begin position="347"/>
        <end position="366"/>
    </location>
</feature>
<protein>
    <submittedName>
        <fullName evidence="3">TIGR03663 family protein</fullName>
    </submittedName>
</protein>
<dbReference type="EMBL" id="FNHL01000004">
    <property type="protein sequence ID" value="SDN00142.1"/>
    <property type="molecule type" value="Genomic_DNA"/>
</dbReference>
<keyword evidence="1" id="KW-0812">Transmembrane</keyword>
<proteinExistence type="predicted"/>
<dbReference type="PANTHER" id="PTHR41710">
    <property type="entry name" value="GLYCOSYL TRANSFERASE, FAMILY 39"/>
    <property type="match status" value="1"/>
</dbReference>
<dbReference type="OrthoDB" id="313515at2157"/>
<feature type="transmembrane region" description="Helical" evidence="1">
    <location>
        <begin position="184"/>
        <end position="204"/>
    </location>
</feature>
<dbReference type="InterPro" id="IPR038731">
    <property type="entry name" value="RgtA/B/C-like"/>
</dbReference>
<dbReference type="NCBIfam" id="TIGR03663">
    <property type="entry name" value="flippase activity-associated protein Agl23"/>
    <property type="match status" value="1"/>
</dbReference>
<gene>
    <name evidence="3" type="ORF">SAMN04487949_3124</name>
</gene>
<dbReference type="Pfam" id="PF13231">
    <property type="entry name" value="PMT_2"/>
    <property type="match status" value="1"/>
</dbReference>
<name>A0A1G9XTJ2_9EURY</name>
<accession>A0A1G9XTJ2</accession>